<dbReference type="InterPro" id="IPR009003">
    <property type="entry name" value="Peptidase_S1_PA"/>
</dbReference>
<dbReference type="InterPro" id="IPR001254">
    <property type="entry name" value="Trypsin_dom"/>
</dbReference>
<evidence type="ECO:0000256" key="3">
    <source>
        <dbReference type="ARBA" id="ARBA00022825"/>
    </source>
</evidence>
<dbReference type="PANTHER" id="PTHR24252:SF7">
    <property type="entry name" value="HYALIN"/>
    <property type="match status" value="1"/>
</dbReference>
<dbReference type="PRINTS" id="PR00722">
    <property type="entry name" value="CHYMOTRYPSIN"/>
</dbReference>
<feature type="domain" description="Peptidase S1" evidence="6">
    <location>
        <begin position="33"/>
        <end position="267"/>
    </location>
</feature>
<evidence type="ECO:0000256" key="2">
    <source>
        <dbReference type="ARBA" id="ARBA00022801"/>
    </source>
</evidence>
<dbReference type="EnsemblMetazoa" id="XM_021057045.2">
    <property type="protein sequence ID" value="XP_020912704.1"/>
    <property type="gene ID" value="LOC110250445"/>
</dbReference>
<evidence type="ECO:0000259" key="6">
    <source>
        <dbReference type="PROSITE" id="PS50240"/>
    </source>
</evidence>
<dbReference type="PANTHER" id="PTHR24252">
    <property type="entry name" value="ACROSIN-RELATED"/>
    <property type="match status" value="1"/>
</dbReference>
<dbReference type="GeneID" id="110250445"/>
<name>A0A913XZG6_EXADI</name>
<keyword evidence="8" id="KW-1185">Reference proteome</keyword>
<organism evidence="7 8">
    <name type="scientific">Exaiptasia diaphana</name>
    <name type="common">Tropical sea anemone</name>
    <name type="synonym">Aiptasia pulchella</name>
    <dbReference type="NCBI Taxonomy" id="2652724"/>
    <lineage>
        <taxon>Eukaryota</taxon>
        <taxon>Metazoa</taxon>
        <taxon>Cnidaria</taxon>
        <taxon>Anthozoa</taxon>
        <taxon>Hexacorallia</taxon>
        <taxon>Actiniaria</taxon>
        <taxon>Aiptasiidae</taxon>
        <taxon>Exaiptasia</taxon>
    </lineage>
</organism>
<evidence type="ECO:0000313" key="7">
    <source>
        <dbReference type="EnsemblMetazoa" id="XP_020912704.1"/>
    </source>
</evidence>
<evidence type="ECO:0000256" key="5">
    <source>
        <dbReference type="SAM" id="SignalP"/>
    </source>
</evidence>
<dbReference type="Pfam" id="PF00089">
    <property type="entry name" value="Trypsin"/>
    <property type="match status" value="1"/>
</dbReference>
<dbReference type="Gene3D" id="2.40.10.10">
    <property type="entry name" value="Trypsin-like serine proteases"/>
    <property type="match status" value="1"/>
</dbReference>
<keyword evidence="4" id="KW-1015">Disulfide bond</keyword>
<keyword evidence="1" id="KW-0645">Protease</keyword>
<dbReference type="InterPro" id="IPR001314">
    <property type="entry name" value="Peptidase_S1A"/>
</dbReference>
<dbReference type="Proteomes" id="UP000887567">
    <property type="component" value="Unplaced"/>
</dbReference>
<keyword evidence="3" id="KW-0720">Serine protease</keyword>
<dbReference type="GO" id="GO:0006508">
    <property type="term" value="P:proteolysis"/>
    <property type="evidence" value="ECO:0007669"/>
    <property type="project" value="UniProtKB-KW"/>
</dbReference>
<dbReference type="OrthoDB" id="6018415at2759"/>
<dbReference type="SMART" id="SM00020">
    <property type="entry name" value="Tryp_SPc"/>
    <property type="match status" value="1"/>
</dbReference>
<sequence length="269" mass="30007">MKLFVVSLMLLAALCVAQEEIQCGTKGVGNQRIVGGQIARKNSWPWQITIKRKRGFHFCGGSIIKPNWIVTAAHCIQANPRAADYIVTAGEHNLRRNESDEKEFELEKIIRHADYNESSGHRYDYDVALLKLKGNITYDDKIRPVCLKNQSFPSGTNCTVTGWGYLNESSGRIPSRLRQAIVPLVSQRDCRRAYRGATERMLCAGYPQGGIDACTFDSGGPLVCKNRSGAFELVGVVSWGLGCARPRKYGVYANMDKLTEWVETNVENN</sequence>
<dbReference type="PROSITE" id="PS50240">
    <property type="entry name" value="TRYPSIN_DOM"/>
    <property type="match status" value="1"/>
</dbReference>
<evidence type="ECO:0000313" key="8">
    <source>
        <dbReference type="Proteomes" id="UP000887567"/>
    </source>
</evidence>
<dbReference type="KEGG" id="epa:110250445"/>
<feature type="signal peptide" evidence="5">
    <location>
        <begin position="1"/>
        <end position="17"/>
    </location>
</feature>
<dbReference type="SUPFAM" id="SSF50494">
    <property type="entry name" value="Trypsin-like serine proteases"/>
    <property type="match status" value="1"/>
</dbReference>
<proteinExistence type="predicted"/>
<dbReference type="OMA" id="ASHCVAN"/>
<dbReference type="InterPro" id="IPR043504">
    <property type="entry name" value="Peptidase_S1_PA_chymotrypsin"/>
</dbReference>
<dbReference type="AlphaFoldDB" id="A0A913XZG6"/>
<dbReference type="PROSITE" id="PS00134">
    <property type="entry name" value="TRYPSIN_HIS"/>
    <property type="match status" value="1"/>
</dbReference>
<evidence type="ECO:0000256" key="4">
    <source>
        <dbReference type="ARBA" id="ARBA00023157"/>
    </source>
</evidence>
<keyword evidence="5" id="KW-0732">Signal</keyword>
<accession>A0A913XZG6</accession>
<dbReference type="GO" id="GO:0004252">
    <property type="term" value="F:serine-type endopeptidase activity"/>
    <property type="evidence" value="ECO:0007669"/>
    <property type="project" value="InterPro"/>
</dbReference>
<dbReference type="InterPro" id="IPR018114">
    <property type="entry name" value="TRYPSIN_HIS"/>
</dbReference>
<evidence type="ECO:0000256" key="1">
    <source>
        <dbReference type="ARBA" id="ARBA00022670"/>
    </source>
</evidence>
<dbReference type="RefSeq" id="XP_020912704.1">
    <property type="nucleotide sequence ID" value="XM_021057045.2"/>
</dbReference>
<keyword evidence="2" id="KW-0378">Hydrolase</keyword>
<reference evidence="7" key="1">
    <citation type="submission" date="2022-11" db="UniProtKB">
        <authorList>
            <consortium name="EnsemblMetazoa"/>
        </authorList>
    </citation>
    <scope>IDENTIFICATION</scope>
</reference>
<protein>
    <recommendedName>
        <fullName evidence="6">Peptidase S1 domain-containing protein</fullName>
    </recommendedName>
</protein>
<dbReference type="CDD" id="cd00190">
    <property type="entry name" value="Tryp_SPc"/>
    <property type="match status" value="1"/>
</dbReference>
<dbReference type="FunFam" id="2.40.10.10:FF:000003">
    <property type="entry name" value="Transmembrane serine protease 3"/>
    <property type="match status" value="1"/>
</dbReference>
<feature type="chain" id="PRO_5037288175" description="Peptidase S1 domain-containing protein" evidence="5">
    <location>
        <begin position="18"/>
        <end position="269"/>
    </location>
</feature>